<sequence>MAGLQVDVTWCHRYPNRFLLVGTDIRLMQVLEKDSVSREASRDAPSGAELLAIQSDLEYFRCYSCYMNPRTDILLAVGQDTGKVSLVSGRRSFRRAVFVNHHLVTAADCGCRI</sequence>
<reference evidence="1 2" key="1">
    <citation type="journal article" date="2023" name="Arcadia Sci">
        <title>De novo assembly of a long-read Amblyomma americanum tick genome.</title>
        <authorList>
            <person name="Chou S."/>
            <person name="Poskanzer K.E."/>
            <person name="Rollins M."/>
            <person name="Thuy-Boun P.S."/>
        </authorList>
    </citation>
    <scope>NUCLEOTIDE SEQUENCE [LARGE SCALE GENOMIC DNA]</scope>
    <source>
        <strain evidence="1">F_SG_1</strain>
        <tissue evidence="1">Salivary glands</tissue>
    </source>
</reference>
<accession>A0AAQ4EBK2</accession>
<evidence type="ECO:0000313" key="1">
    <source>
        <dbReference type="EMBL" id="KAK8772135.1"/>
    </source>
</evidence>
<comment type="caution">
    <text evidence="1">The sequence shown here is derived from an EMBL/GenBank/DDBJ whole genome shotgun (WGS) entry which is preliminary data.</text>
</comment>
<dbReference type="AlphaFoldDB" id="A0AAQ4EBK2"/>
<keyword evidence="2" id="KW-1185">Reference proteome</keyword>
<proteinExistence type="predicted"/>
<organism evidence="1 2">
    <name type="scientific">Amblyomma americanum</name>
    <name type="common">Lone star tick</name>
    <dbReference type="NCBI Taxonomy" id="6943"/>
    <lineage>
        <taxon>Eukaryota</taxon>
        <taxon>Metazoa</taxon>
        <taxon>Ecdysozoa</taxon>
        <taxon>Arthropoda</taxon>
        <taxon>Chelicerata</taxon>
        <taxon>Arachnida</taxon>
        <taxon>Acari</taxon>
        <taxon>Parasitiformes</taxon>
        <taxon>Ixodida</taxon>
        <taxon>Ixodoidea</taxon>
        <taxon>Ixodidae</taxon>
        <taxon>Amblyomminae</taxon>
        <taxon>Amblyomma</taxon>
    </lineage>
</organism>
<name>A0AAQ4EBK2_AMBAM</name>
<dbReference type="Proteomes" id="UP001321473">
    <property type="component" value="Unassembled WGS sequence"/>
</dbReference>
<protein>
    <submittedName>
        <fullName evidence="1">Uncharacterized protein</fullName>
    </submittedName>
</protein>
<evidence type="ECO:0000313" key="2">
    <source>
        <dbReference type="Proteomes" id="UP001321473"/>
    </source>
</evidence>
<dbReference type="EMBL" id="JARKHS020018773">
    <property type="protein sequence ID" value="KAK8772135.1"/>
    <property type="molecule type" value="Genomic_DNA"/>
</dbReference>
<gene>
    <name evidence="1" type="ORF">V5799_024625</name>
</gene>